<dbReference type="EMBL" id="JBIPKE010000019">
    <property type="protein sequence ID" value="MFH6985066.1"/>
    <property type="molecule type" value="Genomic_DNA"/>
</dbReference>
<keyword evidence="2" id="KW-1185">Reference proteome</keyword>
<dbReference type="PIRSF" id="PIRSF000440">
    <property type="entry name" value="CAT"/>
    <property type="match status" value="1"/>
</dbReference>
<dbReference type="PANTHER" id="PTHR38474:SF1">
    <property type="entry name" value="SLR0299 PROTEIN"/>
    <property type="match status" value="1"/>
</dbReference>
<dbReference type="Pfam" id="PF00302">
    <property type="entry name" value="CAT"/>
    <property type="match status" value="1"/>
</dbReference>
<dbReference type="SMART" id="SM01059">
    <property type="entry name" value="CAT"/>
    <property type="match status" value="1"/>
</dbReference>
<accession>A0ABW7NBS5</accession>
<dbReference type="Gene3D" id="3.30.559.10">
    <property type="entry name" value="Chloramphenicol acetyltransferase-like domain"/>
    <property type="match status" value="1"/>
</dbReference>
<proteinExistence type="predicted"/>
<protein>
    <submittedName>
        <fullName evidence="1">CatA-like O-acetyltransferase</fullName>
    </submittedName>
</protein>
<evidence type="ECO:0000313" key="1">
    <source>
        <dbReference type="EMBL" id="MFH6985066.1"/>
    </source>
</evidence>
<organism evidence="1 2">
    <name type="scientific">Marinoscillum luteum</name>
    <dbReference type="NCBI Taxonomy" id="861051"/>
    <lineage>
        <taxon>Bacteria</taxon>
        <taxon>Pseudomonadati</taxon>
        <taxon>Bacteroidota</taxon>
        <taxon>Cytophagia</taxon>
        <taxon>Cytophagales</taxon>
        <taxon>Reichenbachiellaceae</taxon>
        <taxon>Marinoscillum</taxon>
    </lineage>
</organism>
<comment type="caution">
    <text evidence="1">The sequence shown here is derived from an EMBL/GenBank/DDBJ whole genome shotgun (WGS) entry which is preliminary data.</text>
</comment>
<dbReference type="PANTHER" id="PTHR38474">
    <property type="entry name" value="SLR0299 PROTEIN"/>
    <property type="match status" value="1"/>
</dbReference>
<evidence type="ECO:0000313" key="2">
    <source>
        <dbReference type="Proteomes" id="UP001610063"/>
    </source>
</evidence>
<dbReference type="SUPFAM" id="SSF52777">
    <property type="entry name" value="CoA-dependent acyltransferases"/>
    <property type="match status" value="1"/>
</dbReference>
<name>A0ABW7NBS5_9BACT</name>
<gene>
    <name evidence="1" type="ORF">ACHKAR_16545</name>
</gene>
<dbReference type="InterPro" id="IPR023213">
    <property type="entry name" value="CAT-like_dom_sf"/>
</dbReference>
<sequence length="214" mass="25431">MSVKSKKTRVDLTSWNRSEHFHFFKEFDEPFFGITTHVDCTKAYHRSKNEGFSFYLYYLYQSLRAINESTSFRYRMESEEVWLYERIHASTTLLREDKTFAFTFVPYTDTFEEFVQAARLEFDDAMNSTGLRMSESTNRADVIHYSSIPWFPFTAISHARAFKFEDSIPKFTFGKFQEENGNKKLPVSLHVHHGMMDGYHVGQFLELFQQFLLD</sequence>
<dbReference type="InterPro" id="IPR001707">
    <property type="entry name" value="Cmp_AcTrfase"/>
</dbReference>
<dbReference type="RefSeq" id="WP_221413343.1">
    <property type="nucleotide sequence ID" value="NZ_JBIPKE010000019.1"/>
</dbReference>
<dbReference type="Proteomes" id="UP001610063">
    <property type="component" value="Unassembled WGS sequence"/>
</dbReference>
<reference evidence="1 2" key="1">
    <citation type="journal article" date="2013" name="Int. J. Syst. Evol. Microbiol.">
        <title>Marinoscillum luteum sp. nov., isolated from marine sediment.</title>
        <authorList>
            <person name="Cha I.T."/>
            <person name="Park S.J."/>
            <person name="Kim S.J."/>
            <person name="Kim J.G."/>
            <person name="Jung M.Y."/>
            <person name="Shin K.S."/>
            <person name="Kwon K.K."/>
            <person name="Yang S.H."/>
            <person name="Seo Y.S."/>
            <person name="Rhee S.K."/>
        </authorList>
    </citation>
    <scope>NUCLEOTIDE SEQUENCE [LARGE SCALE GENOMIC DNA]</scope>
    <source>
        <strain evidence="1 2">KCTC 23939</strain>
    </source>
</reference>